<evidence type="ECO:0000313" key="1">
    <source>
        <dbReference type="EMBL" id="OAD66495.1"/>
    </source>
</evidence>
<accession>A0A162WE43</accession>
<dbReference type="Proteomes" id="UP000077315">
    <property type="component" value="Unassembled WGS sequence"/>
</dbReference>
<keyword evidence="2" id="KW-1185">Reference proteome</keyword>
<dbReference type="VEuPathDB" id="FungiDB:PHYBLDRAFT_175043"/>
<dbReference type="RefSeq" id="XP_018284535.1">
    <property type="nucleotide sequence ID" value="XM_018437397.1"/>
</dbReference>
<dbReference type="STRING" id="763407.A0A162WE43"/>
<protein>
    <submittedName>
        <fullName evidence="1">Uncharacterized protein</fullName>
    </submittedName>
</protein>
<evidence type="ECO:0000313" key="2">
    <source>
        <dbReference type="Proteomes" id="UP000077315"/>
    </source>
</evidence>
<name>A0A162WE43_PHYB8</name>
<organism evidence="1 2">
    <name type="scientific">Phycomyces blakesleeanus (strain ATCC 8743b / DSM 1359 / FGSC 10004 / NBRC 33097 / NRRL 1555)</name>
    <dbReference type="NCBI Taxonomy" id="763407"/>
    <lineage>
        <taxon>Eukaryota</taxon>
        <taxon>Fungi</taxon>
        <taxon>Fungi incertae sedis</taxon>
        <taxon>Mucoromycota</taxon>
        <taxon>Mucoromycotina</taxon>
        <taxon>Mucoromycetes</taxon>
        <taxon>Mucorales</taxon>
        <taxon>Phycomycetaceae</taxon>
        <taxon>Phycomyces</taxon>
    </lineage>
</organism>
<gene>
    <name evidence="1" type="ORF">PHYBLDRAFT_175043</name>
</gene>
<proteinExistence type="predicted"/>
<dbReference type="InParanoid" id="A0A162WE43"/>
<sequence>MKDKENWVNIYVYKYPHFGNRTSNRAESAHASLKHSLGTSSGKLNTVTLKVNKWYEELIAYHKHRLMVECLGESTTIVFDKTNAARLDDIRLKIGRRWRREYLKGEDHTKIKNAVSIPEDINTITTITPELAHDLLQLCEGFNNSQSKQLQIDIQLSIKKMVTQINQQ</sequence>
<dbReference type="OrthoDB" id="1435839at2759"/>
<reference evidence="2" key="1">
    <citation type="submission" date="2015-06" db="EMBL/GenBank/DDBJ databases">
        <title>Expansion of signal transduction pathways in fungi by whole-genome duplication.</title>
        <authorList>
            <consortium name="DOE Joint Genome Institute"/>
            <person name="Corrochano L.M."/>
            <person name="Kuo A."/>
            <person name="Marcet-Houben M."/>
            <person name="Polaino S."/>
            <person name="Salamov A."/>
            <person name="Villalobos J.M."/>
            <person name="Alvarez M.I."/>
            <person name="Avalos J."/>
            <person name="Benito E.P."/>
            <person name="Benoit I."/>
            <person name="Burger G."/>
            <person name="Camino L.P."/>
            <person name="Canovas D."/>
            <person name="Cerda-Olmedo E."/>
            <person name="Cheng J.-F."/>
            <person name="Dominguez A."/>
            <person name="Elias M."/>
            <person name="Eslava A.P."/>
            <person name="Glaser F."/>
            <person name="Grimwood J."/>
            <person name="Gutierrez G."/>
            <person name="Heitman J."/>
            <person name="Henrissat B."/>
            <person name="Iturriaga E.A."/>
            <person name="Lang B.F."/>
            <person name="Lavin J.L."/>
            <person name="Lee S."/>
            <person name="Li W."/>
            <person name="Lindquist E."/>
            <person name="Lopez-Garcia S."/>
            <person name="Luque E.M."/>
            <person name="Marcos A.T."/>
            <person name="Martin J."/>
            <person name="McCluskey K."/>
            <person name="Medina H.R."/>
            <person name="Miralles-Duran A."/>
            <person name="Miyazaki A."/>
            <person name="Munoz-Torres E."/>
            <person name="Oguiza J.A."/>
            <person name="Ohm R."/>
            <person name="Olmedo M."/>
            <person name="Orejas M."/>
            <person name="Ortiz-Castellanos L."/>
            <person name="Pisabarro A.G."/>
            <person name="Rodriguez-Romero J."/>
            <person name="Ruiz-Herrera J."/>
            <person name="Ruiz-Vazquez R."/>
            <person name="Sanz C."/>
            <person name="Schackwitz W."/>
            <person name="Schmutz J."/>
            <person name="Shahriari M."/>
            <person name="Shelest E."/>
            <person name="Silva-Franco F."/>
            <person name="Soanes D."/>
            <person name="Syed K."/>
            <person name="Tagua V.G."/>
            <person name="Talbot N.J."/>
            <person name="Thon M."/>
            <person name="De vries R.P."/>
            <person name="Wiebenga A."/>
            <person name="Yadav J.S."/>
            <person name="Braun E.L."/>
            <person name="Baker S."/>
            <person name="Garre V."/>
            <person name="Horwitz B."/>
            <person name="Torres-Martinez S."/>
            <person name="Idnurm A."/>
            <person name="Herrera-Estrella A."/>
            <person name="Gabaldon T."/>
            <person name="Grigoriev I.V."/>
        </authorList>
    </citation>
    <scope>NUCLEOTIDE SEQUENCE [LARGE SCALE GENOMIC DNA]</scope>
    <source>
        <strain evidence="2">NRRL 1555(-)</strain>
    </source>
</reference>
<dbReference type="EMBL" id="KV441002">
    <property type="protein sequence ID" value="OAD66495.1"/>
    <property type="molecule type" value="Genomic_DNA"/>
</dbReference>
<dbReference type="GeneID" id="28998303"/>
<dbReference type="AlphaFoldDB" id="A0A162WE43"/>